<reference evidence="2 3" key="1">
    <citation type="submission" date="2018-06" db="EMBL/GenBank/DDBJ databases">
        <title>Extensive metabolic versatility and redundancy in microbially diverse, dynamic hydrothermal sediments.</title>
        <authorList>
            <person name="Dombrowski N."/>
            <person name="Teske A."/>
            <person name="Baker B.J."/>
        </authorList>
    </citation>
    <scope>NUCLEOTIDE SEQUENCE [LARGE SCALE GENOMIC DNA]</scope>
    <source>
        <strain evidence="2">B79_G16</strain>
    </source>
</reference>
<dbReference type="SMART" id="SM00490">
    <property type="entry name" value="HELICc"/>
    <property type="match status" value="1"/>
</dbReference>
<name>A0A420ZBX5_UNCK3</name>
<dbReference type="InterPro" id="IPR001650">
    <property type="entry name" value="Helicase_C-like"/>
</dbReference>
<feature type="domain" description="Helicase C-terminal" evidence="1">
    <location>
        <begin position="842"/>
        <end position="1014"/>
    </location>
</feature>
<organism evidence="2 3">
    <name type="scientific">candidate division Kazan bacterium</name>
    <dbReference type="NCBI Taxonomy" id="2202143"/>
    <lineage>
        <taxon>Bacteria</taxon>
        <taxon>Bacteria division Kazan-3B-28</taxon>
    </lineage>
</organism>
<keyword evidence="2" id="KW-0378">Hydrolase</keyword>
<sequence length="1140" mass="128829">MREQLFDFLKRELIGPDPVPPFVQDNGEEILINEPPRLRYGAGILFPQAAPVEETDSTYGSEGAILGETAQIIANETPLPTIEGEVRYLSQSDDVLDANDDIVNLANAFLPSVMGFSCFAAVPENGFSVSIRAGRYHEEDITVERMGKLVKKPAYFREPLNTVIDVPRKDLPTVENRTRDFKVDKDGKPTGLVLNIRNRTSATQAQTGHQLFTFSLINDLKSTGHIDSENCFFQVEFNVRAKDGIPCFAPYPTKEYSMGTEDEMSTRLLYRNYRTFAVGHGCAPFWVEDGEGKTSEIRADVLPLFEMKPVVPVKFADLQLRMYDLSDFGNQTDLTSSLSILCRKYEEWIIRQEEIASSELTEQLREVANRHIQNCRRCLARIRDGIRLIENDPLVRRAFSLMNRAILIQQIRYRIKLREWKPDKDGIPRLSAIQQPDISNQKTWPDWSQERGTGLGTWYPFQIAFILMNLRSIAKPEDNDRKIIDLIWFPTGGGKTEAYLGLSAFTIFLKRLRNKNDPGTTVLMRYTLRLLTAQQYQRAASLICACELIRRENEAELGKERITIGLWVGAGVTPNTRADAVKAFDKMSRAESDENPFIILKCPWCGAQMGPVHLEQLRIMGYTKVRQPSTVVFQCHNQPECEFSARDFGLPLLVIDEDIYKSPPSLIIGTIDKFAMLPWRQEARTLFGFRGGERVSPPELVIQDELHLISGPLGSMAGHYETLIHELCTQRRGQEAIGPKIIASTATISRAAQQIHALYGCGQENVSLFPPQCIDAGESFFAYVDNDVPGRMYAGVHASGLPSHTTAQVRVMSALLQGTKSALVEDERRKDPYWTVIGYFNSLRELGHAETLIQADIREYLNAMWIRKGIRKEGEIDPRRFVNRVIELTSRVSSMEISQRLQDLETSYPPVGHNYPVDICLATNMISVGVDVQRLGLMAVIGQPKTTSEYIQATSRVGRSKEGPGLVVTIFNTAKPRDRSHYEHFYSYHAAIYSHVEPTSVTPFSAPVRERALHAVLVGLVRYLGTEQNSTSPQPFPARTLLDNIRNIIRDRVSTVDPQELPPTLRLLEERIGEWSRRLPPKYSEFYHQGGELPLMYPAGISPPEEWDLKSWPTPTSMRTVDASCDAKVLERYQVSEGTQ</sequence>
<dbReference type="Pfam" id="PF00271">
    <property type="entry name" value="Helicase_C"/>
    <property type="match status" value="1"/>
</dbReference>
<dbReference type="CDD" id="cd18785">
    <property type="entry name" value="SF2_C"/>
    <property type="match status" value="1"/>
</dbReference>
<gene>
    <name evidence="2" type="ORF">DRH29_04085</name>
</gene>
<keyword evidence="2" id="KW-0347">Helicase</keyword>
<dbReference type="Proteomes" id="UP000281261">
    <property type="component" value="Unassembled WGS sequence"/>
</dbReference>
<evidence type="ECO:0000313" key="3">
    <source>
        <dbReference type="Proteomes" id="UP000281261"/>
    </source>
</evidence>
<dbReference type="SUPFAM" id="SSF52540">
    <property type="entry name" value="P-loop containing nucleoside triphosphate hydrolases"/>
    <property type="match status" value="1"/>
</dbReference>
<dbReference type="InterPro" id="IPR027417">
    <property type="entry name" value="P-loop_NTPase"/>
</dbReference>
<protein>
    <submittedName>
        <fullName evidence="2">Helicase</fullName>
    </submittedName>
</protein>
<dbReference type="AlphaFoldDB" id="A0A420ZBX5"/>
<dbReference type="PROSITE" id="PS51194">
    <property type="entry name" value="HELICASE_CTER"/>
    <property type="match status" value="1"/>
</dbReference>
<dbReference type="Gene3D" id="3.40.50.300">
    <property type="entry name" value="P-loop containing nucleotide triphosphate hydrolases"/>
    <property type="match status" value="2"/>
</dbReference>
<keyword evidence="2" id="KW-0067">ATP-binding</keyword>
<keyword evidence="2" id="KW-0547">Nucleotide-binding</keyword>
<evidence type="ECO:0000313" key="2">
    <source>
        <dbReference type="EMBL" id="RLC36667.1"/>
    </source>
</evidence>
<evidence type="ECO:0000259" key="1">
    <source>
        <dbReference type="PROSITE" id="PS51194"/>
    </source>
</evidence>
<comment type="caution">
    <text evidence="2">The sequence shown here is derived from an EMBL/GenBank/DDBJ whole genome shotgun (WGS) entry which is preliminary data.</text>
</comment>
<dbReference type="EMBL" id="QMNG01000038">
    <property type="protein sequence ID" value="RLC36667.1"/>
    <property type="molecule type" value="Genomic_DNA"/>
</dbReference>
<proteinExistence type="predicted"/>
<accession>A0A420ZBX5</accession>
<dbReference type="GO" id="GO:0004386">
    <property type="term" value="F:helicase activity"/>
    <property type="evidence" value="ECO:0007669"/>
    <property type="project" value="UniProtKB-KW"/>
</dbReference>